<evidence type="ECO:0000256" key="4">
    <source>
        <dbReference type="ARBA" id="ARBA00022475"/>
    </source>
</evidence>
<evidence type="ECO:0000256" key="5">
    <source>
        <dbReference type="ARBA" id="ARBA00022692"/>
    </source>
</evidence>
<evidence type="ECO:0000256" key="1">
    <source>
        <dbReference type="ARBA" id="ARBA00004651"/>
    </source>
</evidence>
<proteinExistence type="inferred from homology"/>
<feature type="transmembrane region" description="Helical" evidence="9">
    <location>
        <begin position="179"/>
        <end position="200"/>
    </location>
</feature>
<comment type="subcellular location">
    <subcellularLocation>
        <location evidence="1">Cell membrane</location>
        <topology evidence="1">Multi-pass membrane protein</topology>
    </subcellularLocation>
</comment>
<gene>
    <name evidence="10" type="ORF">EV384_6576</name>
</gene>
<dbReference type="PANTHER" id="PTHR21716">
    <property type="entry name" value="TRANSMEMBRANE PROTEIN"/>
    <property type="match status" value="1"/>
</dbReference>
<keyword evidence="4" id="KW-1003">Cell membrane</keyword>
<dbReference type="EMBL" id="SHLD01000001">
    <property type="protein sequence ID" value="RZU77834.1"/>
    <property type="molecule type" value="Genomic_DNA"/>
</dbReference>
<accession>A0A4Q8BIF1</accession>
<feature type="compositionally biased region" description="Pro residues" evidence="8">
    <location>
        <begin position="41"/>
        <end position="59"/>
    </location>
</feature>
<dbReference type="AlphaFoldDB" id="A0A4Q8BIF1"/>
<feature type="transmembrane region" description="Helical" evidence="9">
    <location>
        <begin position="156"/>
        <end position="173"/>
    </location>
</feature>
<feature type="compositionally biased region" description="Basic and acidic residues" evidence="8">
    <location>
        <begin position="11"/>
        <end position="25"/>
    </location>
</feature>
<evidence type="ECO:0000256" key="2">
    <source>
        <dbReference type="ARBA" id="ARBA00009773"/>
    </source>
</evidence>
<dbReference type="Proteomes" id="UP000294114">
    <property type="component" value="Unassembled WGS sequence"/>
</dbReference>
<comment type="caution">
    <text evidence="10">The sequence shown here is derived from an EMBL/GenBank/DDBJ whole genome shotgun (WGS) entry which is preliminary data.</text>
</comment>
<keyword evidence="6 9" id="KW-1133">Transmembrane helix</keyword>
<dbReference type="GO" id="GO:0055085">
    <property type="term" value="P:transmembrane transport"/>
    <property type="evidence" value="ECO:0007669"/>
    <property type="project" value="TreeGrafter"/>
</dbReference>
<evidence type="ECO:0000313" key="10">
    <source>
        <dbReference type="EMBL" id="RZU77834.1"/>
    </source>
</evidence>
<feature type="transmembrane region" description="Helical" evidence="9">
    <location>
        <begin position="399"/>
        <end position="427"/>
    </location>
</feature>
<feature type="transmembrane region" description="Helical" evidence="9">
    <location>
        <begin position="295"/>
        <end position="317"/>
    </location>
</feature>
<feature type="region of interest" description="Disordered" evidence="8">
    <location>
        <begin position="1"/>
        <end position="147"/>
    </location>
</feature>
<evidence type="ECO:0000256" key="9">
    <source>
        <dbReference type="SAM" id="Phobius"/>
    </source>
</evidence>
<evidence type="ECO:0000256" key="8">
    <source>
        <dbReference type="SAM" id="MobiDB-lite"/>
    </source>
</evidence>
<evidence type="ECO:0000256" key="6">
    <source>
        <dbReference type="ARBA" id="ARBA00022989"/>
    </source>
</evidence>
<keyword evidence="3" id="KW-0813">Transport</keyword>
<name>A0A4Q8BIF1_9ACTN</name>
<protein>
    <submittedName>
        <fullName evidence="10">Putative PurR-regulated permease PerM</fullName>
    </submittedName>
</protein>
<feature type="compositionally biased region" description="Polar residues" evidence="8">
    <location>
        <begin position="114"/>
        <end position="131"/>
    </location>
</feature>
<keyword evidence="5 9" id="KW-0812">Transmembrane</keyword>
<dbReference type="PANTHER" id="PTHR21716:SF53">
    <property type="entry name" value="PERMEASE PERM-RELATED"/>
    <property type="match status" value="1"/>
</dbReference>
<keyword evidence="7 9" id="KW-0472">Membrane</keyword>
<comment type="similarity">
    <text evidence="2">Belongs to the autoinducer-2 exporter (AI-2E) (TC 2.A.86) family.</text>
</comment>
<feature type="compositionally biased region" description="Low complexity" evidence="8">
    <location>
        <begin position="60"/>
        <end position="78"/>
    </location>
</feature>
<feature type="transmembrane region" description="Helical" evidence="9">
    <location>
        <begin position="447"/>
        <end position="478"/>
    </location>
</feature>
<reference evidence="10 11" key="1">
    <citation type="submission" date="2019-02" db="EMBL/GenBank/DDBJ databases">
        <title>Sequencing the genomes of 1000 actinobacteria strains.</title>
        <authorList>
            <person name="Klenk H.-P."/>
        </authorList>
    </citation>
    <scope>NUCLEOTIDE SEQUENCE [LARGE SCALE GENOMIC DNA]</scope>
    <source>
        <strain evidence="10 11">DSM 45612</strain>
    </source>
</reference>
<dbReference type="GO" id="GO:0005886">
    <property type="term" value="C:plasma membrane"/>
    <property type="evidence" value="ECO:0007669"/>
    <property type="project" value="UniProtKB-SubCell"/>
</dbReference>
<evidence type="ECO:0000256" key="7">
    <source>
        <dbReference type="ARBA" id="ARBA00023136"/>
    </source>
</evidence>
<organism evidence="10 11">
    <name type="scientific">Micromonospora kangleipakensis</name>
    <dbReference type="NCBI Taxonomy" id="1077942"/>
    <lineage>
        <taxon>Bacteria</taxon>
        <taxon>Bacillati</taxon>
        <taxon>Actinomycetota</taxon>
        <taxon>Actinomycetes</taxon>
        <taxon>Micromonosporales</taxon>
        <taxon>Micromonosporaceae</taxon>
        <taxon>Micromonospora</taxon>
    </lineage>
</organism>
<feature type="transmembrane region" description="Helical" evidence="9">
    <location>
        <begin position="212"/>
        <end position="233"/>
    </location>
</feature>
<evidence type="ECO:0000313" key="11">
    <source>
        <dbReference type="Proteomes" id="UP000294114"/>
    </source>
</evidence>
<keyword evidence="11" id="KW-1185">Reference proteome</keyword>
<dbReference type="Pfam" id="PF01594">
    <property type="entry name" value="AI-2E_transport"/>
    <property type="match status" value="1"/>
</dbReference>
<feature type="compositionally biased region" description="Low complexity" evidence="8">
    <location>
        <begin position="85"/>
        <end position="111"/>
    </location>
</feature>
<evidence type="ECO:0000256" key="3">
    <source>
        <dbReference type="ARBA" id="ARBA00022448"/>
    </source>
</evidence>
<dbReference type="InterPro" id="IPR002549">
    <property type="entry name" value="AI-2E-like"/>
</dbReference>
<sequence>MSQDGPSGSARPDHDDPFAALRPEDDPTPTAHPASDGTPEDPAPGADPAPTAGPAPDGPWPAGAAASGAGARASTGVPAGPPTPEATGGALADEAAADEAAAGGASAGAASPRPTVNQASGGRTAETNASDPTEFEVGGPSGRFGTPGRPLRRSSFLIGFTGALGVLLAYAVFLGLRNAAGILVLVVIALFLAVGLHPAVVRLRGWGLSHGLAVAVVTLTVLLLIVGGVLALVPPVVTQSGQFIQQLPSYVDELRRNPTVNDLVERYDLMQRVQSAANADNIGRALGGVLGGAQLIFGTIFRALTVLVLTIYFLAYFDKLRALGYALVPRSRRERVRLIGDEILTRVGAYMVGALSIAVLAGASTFVFALVVGLPYPFALAVVVAVTDLIPQIGATLGAVVVTLVGFATDLPVGIACLIFFLIYQQVENYLIYPKIMRRAVAVNEVAALLAALLGVSLLGVVGALIAIPTVAALQLILREVVLPRQESR</sequence>